<sequence length="271" mass="30782">MADRYSLSIIAEMDKLWFHQIILFSQPTTITTTTTFVAKHVEKHVPISESSSSSSSSTLSLTPLLDEETSTDESLSPQKQVSSESIISLPIQVGSIENKEEMKEILDKMSHMDCSHLSCSSLPTTRKRPEKSRKKNNLQKTMSCRTLGELELDEVKGFMDLGFIFKKEYISPRMISVVPGLQRLCSFQNNKKNHSGSQIMDGATENDDIIVQVYEDEKRDIMRPYLSEAWLIKKPDSPLLSMKVPKTCSADNMKKHLRFWAKTVASEVRQE</sequence>
<dbReference type="PANTHER" id="PTHR33785">
    <property type="entry name" value="OS06G0550800 PROTEIN"/>
    <property type="match status" value="1"/>
</dbReference>
<feature type="region of interest" description="Disordered" evidence="1">
    <location>
        <begin position="47"/>
        <end position="82"/>
    </location>
</feature>
<feature type="compositionally biased region" description="Basic residues" evidence="1">
    <location>
        <begin position="125"/>
        <end position="137"/>
    </location>
</feature>
<gene>
    <name evidence="2" type="ORF">VFH_V136360</name>
</gene>
<organism evidence="2 3">
    <name type="scientific">Vicia faba</name>
    <name type="common">Broad bean</name>
    <name type="synonym">Faba vulgaris</name>
    <dbReference type="NCBI Taxonomy" id="3906"/>
    <lineage>
        <taxon>Eukaryota</taxon>
        <taxon>Viridiplantae</taxon>
        <taxon>Streptophyta</taxon>
        <taxon>Embryophyta</taxon>
        <taxon>Tracheophyta</taxon>
        <taxon>Spermatophyta</taxon>
        <taxon>Magnoliopsida</taxon>
        <taxon>eudicotyledons</taxon>
        <taxon>Gunneridae</taxon>
        <taxon>Pentapetalae</taxon>
        <taxon>rosids</taxon>
        <taxon>fabids</taxon>
        <taxon>Fabales</taxon>
        <taxon>Fabaceae</taxon>
        <taxon>Papilionoideae</taxon>
        <taxon>50 kb inversion clade</taxon>
        <taxon>NPAAA clade</taxon>
        <taxon>Hologalegina</taxon>
        <taxon>IRL clade</taxon>
        <taxon>Fabeae</taxon>
        <taxon>Vicia</taxon>
    </lineage>
</organism>
<evidence type="ECO:0000313" key="2">
    <source>
        <dbReference type="EMBL" id="CAI8614577.1"/>
    </source>
</evidence>
<protein>
    <submittedName>
        <fullName evidence="2">Uncharacterized protein</fullName>
    </submittedName>
</protein>
<evidence type="ECO:0000313" key="3">
    <source>
        <dbReference type="Proteomes" id="UP001157006"/>
    </source>
</evidence>
<dbReference type="Proteomes" id="UP001157006">
    <property type="component" value="Chromosome 5"/>
</dbReference>
<dbReference type="AlphaFoldDB" id="A0AAV1AZI4"/>
<dbReference type="EMBL" id="OX451740">
    <property type="protein sequence ID" value="CAI8614577.1"/>
    <property type="molecule type" value="Genomic_DNA"/>
</dbReference>
<proteinExistence type="predicted"/>
<evidence type="ECO:0000256" key="1">
    <source>
        <dbReference type="SAM" id="MobiDB-lite"/>
    </source>
</evidence>
<feature type="compositionally biased region" description="Low complexity" evidence="1">
    <location>
        <begin position="48"/>
        <end position="64"/>
    </location>
</feature>
<name>A0AAV1AZI4_VICFA</name>
<dbReference type="PANTHER" id="PTHR33785:SF2">
    <property type="entry name" value="DUF1685 DOMAIN-CONTAINING PROTEIN"/>
    <property type="match status" value="1"/>
</dbReference>
<keyword evidence="3" id="KW-1185">Reference proteome</keyword>
<accession>A0AAV1AZI4</accession>
<feature type="region of interest" description="Disordered" evidence="1">
    <location>
        <begin position="117"/>
        <end position="139"/>
    </location>
</feature>
<reference evidence="2 3" key="1">
    <citation type="submission" date="2023-01" db="EMBL/GenBank/DDBJ databases">
        <authorList>
            <person name="Kreplak J."/>
        </authorList>
    </citation>
    <scope>NUCLEOTIDE SEQUENCE [LARGE SCALE GENOMIC DNA]</scope>
</reference>